<evidence type="ECO:0000256" key="1">
    <source>
        <dbReference type="ARBA" id="ARBA00007072"/>
    </source>
</evidence>
<evidence type="ECO:0000259" key="5">
    <source>
        <dbReference type="Pfam" id="PF00759"/>
    </source>
</evidence>
<comment type="caution">
    <text evidence="7">The sequence shown here is derived from an EMBL/GenBank/DDBJ whole genome shotgun (WGS) entry which is preliminary data.</text>
</comment>
<dbReference type="InterPro" id="IPR008928">
    <property type="entry name" value="6-hairpin_glycosidase_sf"/>
</dbReference>
<organism evidence="7 8">
    <name type="scientific">Gilvimarinus algae</name>
    <dbReference type="NCBI Taxonomy" id="3058037"/>
    <lineage>
        <taxon>Bacteria</taxon>
        <taxon>Pseudomonadati</taxon>
        <taxon>Pseudomonadota</taxon>
        <taxon>Gammaproteobacteria</taxon>
        <taxon>Cellvibrionales</taxon>
        <taxon>Cellvibrionaceae</taxon>
        <taxon>Gilvimarinus</taxon>
    </lineage>
</organism>
<feature type="domain" description="Glycoside hydrolase family 9" evidence="5">
    <location>
        <begin position="391"/>
        <end position="756"/>
    </location>
</feature>
<evidence type="ECO:0000313" key="7">
    <source>
        <dbReference type="EMBL" id="MDO3381773.1"/>
    </source>
</evidence>
<sequence>MKPLLVLALLCFAAGLQAAESLELNDKNYFAKPGLNVTVFADIYPDGHQTGVTVIQHGVRTAANGDLRLEISPGQWSPVPAAVGEAHVDVKNQRISQTLAYPDESKNRKGFNPIEYPDLTFSYQVHVEALEGNSVKVSVDLKKPLPDEWVGKVGFNLELFPGELFGKSYLMDESSGIFPTQPNGPLLEQHGEWLAEPLAQGQKLVVAPESDKQRMVIERVKGGQLQLWDGRTNHNNGWYIVRAEVPAGASKNAIEWVITPHVIDGWRYQPVIQVSQLGYGVSQSKMAVIEQDSRDTKADSVTLLKLGETGAVTVKSAKPEPWGAFLRYHYLRFDFSDVTEPGMYQIAYRGLKSQPFKIGKDVYSRHAWQPTLEYYLPVQMCHMRVNEKYRVWHDKCHHDDALMAPVNYNHIDGYISGPSTLTDYEPGQPVAGLNKGGWHDAGDYDLRVESQIGTTWLLAMMVEEFGLDYDATLIDQQKQLVEIHQADGKNDALQQIEHGLLTVLGGYRALGRLYRGIIVPTVRQYVMLGDASAQTDNLVYHPSLEPGEVKDGRSGNFDDRWVFTEENPERELDVVAGLAAASRVMRDYNPALAEEALAAAEALFARAFEQTDKTGVKAFALAELILATGKADYVDRLLAMQAAIVADIDNTAWAIGRVVNKLGNDDFAKAVKAAVVEQQQRVQEQARETPYGVPYRPHIWGAGWGIQEFGVKQYFVHKAWPEIADSDIYVNALNFVLGVHPGSNTESFASGVGSDSALVAYGVNRADWSYIPGGVISGTALIRPDLPELKEWPFFWQQTEYVMGGGATNYMFLVLAVEALETARE</sequence>
<keyword evidence="3" id="KW-0624">Polysaccharide degradation</keyword>
<keyword evidence="7" id="KW-0378">Hydrolase</keyword>
<protein>
    <submittedName>
        <fullName evidence="7">Glycoside hydrolase family 9 protein</fullName>
    </submittedName>
</protein>
<dbReference type="SUPFAM" id="SSF81296">
    <property type="entry name" value="E set domains"/>
    <property type="match status" value="1"/>
</dbReference>
<evidence type="ECO:0000313" key="8">
    <source>
        <dbReference type="Proteomes" id="UP001168380"/>
    </source>
</evidence>
<name>A0ABT8TEF5_9GAMM</name>
<keyword evidence="4" id="KW-0732">Signal</keyword>
<feature type="signal peptide" evidence="4">
    <location>
        <begin position="1"/>
        <end position="18"/>
    </location>
</feature>
<feature type="domain" description="Cellulase Ig-like" evidence="6">
    <location>
        <begin position="269"/>
        <end position="352"/>
    </location>
</feature>
<proteinExistence type="inferred from homology"/>
<gene>
    <name evidence="7" type="ORF">QWI16_06265</name>
</gene>
<accession>A0ABT8TEF5</accession>
<dbReference type="CDD" id="cd02850">
    <property type="entry name" value="E_set_Cellulase_N"/>
    <property type="match status" value="1"/>
</dbReference>
<evidence type="ECO:0000256" key="3">
    <source>
        <dbReference type="ARBA" id="ARBA00023326"/>
    </source>
</evidence>
<dbReference type="Gene3D" id="1.50.10.10">
    <property type="match status" value="1"/>
</dbReference>
<dbReference type="Pfam" id="PF00759">
    <property type="entry name" value="Glyco_hydro_9"/>
    <property type="match status" value="1"/>
</dbReference>
<dbReference type="Gene3D" id="2.60.40.10">
    <property type="entry name" value="Immunoglobulins"/>
    <property type="match status" value="1"/>
</dbReference>
<evidence type="ECO:0000259" key="6">
    <source>
        <dbReference type="Pfam" id="PF02927"/>
    </source>
</evidence>
<reference evidence="7" key="1">
    <citation type="submission" date="2023-07" db="EMBL/GenBank/DDBJ databases">
        <title>Gilvimarinus algae sp. nov., isolated from the surface of Kelp.</title>
        <authorList>
            <person name="Sun Y.Y."/>
            <person name="Gong Y."/>
            <person name="Du Z.J."/>
        </authorList>
    </citation>
    <scope>NUCLEOTIDE SEQUENCE</scope>
    <source>
        <strain evidence="7">SDUM040014</strain>
    </source>
</reference>
<dbReference type="Proteomes" id="UP001168380">
    <property type="component" value="Unassembled WGS sequence"/>
</dbReference>
<dbReference type="InterPro" id="IPR013783">
    <property type="entry name" value="Ig-like_fold"/>
</dbReference>
<keyword evidence="8" id="KW-1185">Reference proteome</keyword>
<evidence type="ECO:0000256" key="2">
    <source>
        <dbReference type="ARBA" id="ARBA00023277"/>
    </source>
</evidence>
<dbReference type="InterPro" id="IPR014756">
    <property type="entry name" value="Ig_E-set"/>
</dbReference>
<dbReference type="RefSeq" id="WP_302711928.1">
    <property type="nucleotide sequence ID" value="NZ_JAULRT010000046.1"/>
</dbReference>
<comment type="similarity">
    <text evidence="1">Belongs to the glycosyl hydrolase 9 (cellulase E) family.</text>
</comment>
<keyword evidence="2" id="KW-0119">Carbohydrate metabolism</keyword>
<feature type="chain" id="PRO_5045490313" evidence="4">
    <location>
        <begin position="19"/>
        <end position="825"/>
    </location>
</feature>
<evidence type="ECO:0000256" key="4">
    <source>
        <dbReference type="SAM" id="SignalP"/>
    </source>
</evidence>
<dbReference type="SUPFAM" id="SSF48208">
    <property type="entry name" value="Six-hairpin glycosidases"/>
    <property type="match status" value="1"/>
</dbReference>
<dbReference type="InterPro" id="IPR012341">
    <property type="entry name" value="6hp_glycosidase-like_sf"/>
</dbReference>
<dbReference type="EMBL" id="JAULRT010000046">
    <property type="protein sequence ID" value="MDO3381773.1"/>
    <property type="molecule type" value="Genomic_DNA"/>
</dbReference>
<dbReference type="InterPro" id="IPR004197">
    <property type="entry name" value="Cellulase_Ig-like"/>
</dbReference>
<dbReference type="InterPro" id="IPR001701">
    <property type="entry name" value="Glyco_hydro_9"/>
</dbReference>
<dbReference type="GO" id="GO:0016787">
    <property type="term" value="F:hydrolase activity"/>
    <property type="evidence" value="ECO:0007669"/>
    <property type="project" value="UniProtKB-KW"/>
</dbReference>
<dbReference type="Pfam" id="PF02927">
    <property type="entry name" value="CelD_N"/>
    <property type="match status" value="1"/>
</dbReference>